<name>A0A814IPP8_9BILA</name>
<dbReference type="SUPFAM" id="SSF51735">
    <property type="entry name" value="NAD(P)-binding Rossmann-fold domains"/>
    <property type="match status" value="1"/>
</dbReference>
<sequence>MSLSSVSSNRKLRAGVIGFGLSGRVFHAPFLSASPNYELSTIVERHTDEAQKIYPTVKIYRSTSELMNDPEIDLIVITTPNASHFPLAKEALERGKHVIMEKPFTVSTDEALELIQLVQKQQGKYVLYPYQNRRYDSGFRTIRQIIDQKLLGEEIVEMEIHFDRYRPQLKTSGSIWREQSGPGSGILYDLGSHLIDQALCLFGHPKTITADVRKQRLNAQSDDYFDIRLEYGEQRRLRVILKASMFVREMGPRYQIHGTKGSFLKYGDDVQENELKSGRIPDINDRDWGKEPEHDWGLLHTEISDGQIIKEKYPTLNGDYGSFYEDLYQTIVHSQPLKIRVEDGYNIIRLIELAQQSSQEKRTIVCDKLL</sequence>
<evidence type="ECO:0000256" key="2">
    <source>
        <dbReference type="ARBA" id="ARBA00023002"/>
    </source>
</evidence>
<feature type="domain" description="Gfo/Idh/MocA-like oxidoreductase N-terminal" evidence="3">
    <location>
        <begin position="12"/>
        <end position="125"/>
    </location>
</feature>
<dbReference type="EMBL" id="CAJOBC010003714">
    <property type="protein sequence ID" value="CAF3797441.1"/>
    <property type="molecule type" value="Genomic_DNA"/>
</dbReference>
<dbReference type="InterPro" id="IPR004104">
    <property type="entry name" value="Gfo/Idh/MocA-like_OxRdtase_C"/>
</dbReference>
<dbReference type="EMBL" id="CAJNOK010002605">
    <property type="protein sequence ID" value="CAF0867366.1"/>
    <property type="molecule type" value="Genomic_DNA"/>
</dbReference>
<dbReference type="Proteomes" id="UP000681722">
    <property type="component" value="Unassembled WGS sequence"/>
</dbReference>
<dbReference type="PANTHER" id="PTHR43708">
    <property type="entry name" value="CONSERVED EXPRESSED OXIDOREDUCTASE (EUROFUNG)"/>
    <property type="match status" value="1"/>
</dbReference>
<evidence type="ECO:0000256" key="1">
    <source>
        <dbReference type="ARBA" id="ARBA00010928"/>
    </source>
</evidence>
<dbReference type="InterPro" id="IPR051317">
    <property type="entry name" value="Gfo/Idh/MocA_oxidoreduct"/>
</dbReference>
<dbReference type="Pfam" id="PF02894">
    <property type="entry name" value="GFO_IDH_MocA_C"/>
    <property type="match status" value="1"/>
</dbReference>
<gene>
    <name evidence="6" type="ORF">GPM918_LOCUS15047</name>
    <name evidence="5" type="ORF">OVA965_LOCUS7948</name>
    <name evidence="8" type="ORF">SRO942_LOCUS15047</name>
    <name evidence="7" type="ORF">TMI583_LOCUS7944</name>
</gene>
<proteinExistence type="inferred from homology"/>
<evidence type="ECO:0000259" key="3">
    <source>
        <dbReference type="Pfam" id="PF01408"/>
    </source>
</evidence>
<evidence type="ECO:0000259" key="4">
    <source>
        <dbReference type="Pfam" id="PF02894"/>
    </source>
</evidence>
<accession>A0A814IPP8</accession>
<dbReference type="GO" id="GO:0000166">
    <property type="term" value="F:nucleotide binding"/>
    <property type="evidence" value="ECO:0007669"/>
    <property type="project" value="InterPro"/>
</dbReference>
<dbReference type="AlphaFoldDB" id="A0A814IPP8"/>
<evidence type="ECO:0000313" key="5">
    <source>
        <dbReference type="EMBL" id="CAF0867366.1"/>
    </source>
</evidence>
<organism evidence="6 9">
    <name type="scientific">Didymodactylos carnosus</name>
    <dbReference type="NCBI Taxonomy" id="1234261"/>
    <lineage>
        <taxon>Eukaryota</taxon>
        <taxon>Metazoa</taxon>
        <taxon>Spiralia</taxon>
        <taxon>Gnathifera</taxon>
        <taxon>Rotifera</taxon>
        <taxon>Eurotatoria</taxon>
        <taxon>Bdelloidea</taxon>
        <taxon>Philodinida</taxon>
        <taxon>Philodinidae</taxon>
        <taxon>Didymodactylos</taxon>
    </lineage>
</organism>
<dbReference type="Gene3D" id="3.40.50.720">
    <property type="entry name" value="NAD(P)-binding Rossmann-like Domain"/>
    <property type="match status" value="1"/>
</dbReference>
<dbReference type="InterPro" id="IPR036291">
    <property type="entry name" value="NAD(P)-bd_dom_sf"/>
</dbReference>
<protein>
    <recommendedName>
        <fullName evidence="10">Oxidoreductase</fullName>
    </recommendedName>
</protein>
<evidence type="ECO:0000313" key="6">
    <source>
        <dbReference type="EMBL" id="CAF1026309.1"/>
    </source>
</evidence>
<comment type="caution">
    <text evidence="6">The sequence shown here is derived from an EMBL/GenBank/DDBJ whole genome shotgun (WGS) entry which is preliminary data.</text>
</comment>
<dbReference type="Proteomes" id="UP000677228">
    <property type="component" value="Unassembled WGS sequence"/>
</dbReference>
<evidence type="ECO:0000313" key="8">
    <source>
        <dbReference type="EMBL" id="CAF3797441.1"/>
    </source>
</evidence>
<dbReference type="Proteomes" id="UP000682733">
    <property type="component" value="Unassembled WGS sequence"/>
</dbReference>
<dbReference type="EMBL" id="CAJOBA010002606">
    <property type="protein sequence ID" value="CAF3652175.1"/>
    <property type="molecule type" value="Genomic_DNA"/>
</dbReference>
<keyword evidence="2" id="KW-0560">Oxidoreductase</keyword>
<reference evidence="6" key="1">
    <citation type="submission" date="2021-02" db="EMBL/GenBank/DDBJ databases">
        <authorList>
            <person name="Nowell W R."/>
        </authorList>
    </citation>
    <scope>NUCLEOTIDE SEQUENCE</scope>
</reference>
<dbReference type="OrthoDB" id="64915at2759"/>
<dbReference type="NCBIfam" id="NF008607">
    <property type="entry name" value="PRK11579.1"/>
    <property type="match status" value="1"/>
</dbReference>
<comment type="similarity">
    <text evidence="1">Belongs to the Gfo/Idh/MocA family.</text>
</comment>
<dbReference type="EMBL" id="CAJNOQ010003714">
    <property type="protein sequence ID" value="CAF1026309.1"/>
    <property type="molecule type" value="Genomic_DNA"/>
</dbReference>
<feature type="domain" description="Gfo/Idh/MocA-like oxidoreductase C-terminal" evidence="4">
    <location>
        <begin position="146"/>
        <end position="364"/>
    </location>
</feature>
<dbReference type="Proteomes" id="UP000663829">
    <property type="component" value="Unassembled WGS sequence"/>
</dbReference>
<dbReference type="InterPro" id="IPR000683">
    <property type="entry name" value="Gfo/Idh/MocA-like_OxRdtase_N"/>
</dbReference>
<evidence type="ECO:0000313" key="7">
    <source>
        <dbReference type="EMBL" id="CAF3652175.1"/>
    </source>
</evidence>
<dbReference type="Gene3D" id="3.30.360.10">
    <property type="entry name" value="Dihydrodipicolinate Reductase, domain 2"/>
    <property type="match status" value="1"/>
</dbReference>
<dbReference type="Pfam" id="PF01408">
    <property type="entry name" value="GFO_IDH_MocA"/>
    <property type="match status" value="1"/>
</dbReference>
<dbReference type="GO" id="GO:0016491">
    <property type="term" value="F:oxidoreductase activity"/>
    <property type="evidence" value="ECO:0007669"/>
    <property type="project" value="UniProtKB-KW"/>
</dbReference>
<dbReference type="PANTHER" id="PTHR43708:SF5">
    <property type="entry name" value="CONSERVED EXPRESSED OXIDOREDUCTASE (EUROFUNG)-RELATED"/>
    <property type="match status" value="1"/>
</dbReference>
<evidence type="ECO:0000313" key="9">
    <source>
        <dbReference type="Proteomes" id="UP000663829"/>
    </source>
</evidence>
<keyword evidence="9" id="KW-1185">Reference proteome</keyword>
<evidence type="ECO:0008006" key="10">
    <source>
        <dbReference type="Google" id="ProtNLM"/>
    </source>
</evidence>